<dbReference type="InterPro" id="IPR032710">
    <property type="entry name" value="NTF2-like_dom_sf"/>
</dbReference>
<name>A0ABU0U908_9SPHI</name>
<dbReference type="Proteomes" id="UP001244640">
    <property type="component" value="Unassembled WGS sequence"/>
</dbReference>
<keyword evidence="2" id="KW-1185">Reference proteome</keyword>
<dbReference type="Gene3D" id="3.10.450.50">
    <property type="match status" value="1"/>
</dbReference>
<gene>
    <name evidence="1" type="ORF">QE382_002897</name>
</gene>
<organism evidence="1 2">
    <name type="scientific">Sphingobacterium zeae</name>
    <dbReference type="NCBI Taxonomy" id="1776859"/>
    <lineage>
        <taxon>Bacteria</taxon>
        <taxon>Pseudomonadati</taxon>
        <taxon>Bacteroidota</taxon>
        <taxon>Sphingobacteriia</taxon>
        <taxon>Sphingobacteriales</taxon>
        <taxon>Sphingobacteriaceae</taxon>
        <taxon>Sphingobacterium</taxon>
    </lineage>
</organism>
<dbReference type="RefSeq" id="WP_307186478.1">
    <property type="nucleotide sequence ID" value="NZ_JAUTBA010000001.1"/>
</dbReference>
<reference evidence="1 2" key="1">
    <citation type="submission" date="2023-07" db="EMBL/GenBank/DDBJ databases">
        <title>Functional and genomic diversity of the sorghum phyllosphere microbiome.</title>
        <authorList>
            <person name="Shade A."/>
        </authorList>
    </citation>
    <scope>NUCLEOTIDE SEQUENCE [LARGE SCALE GENOMIC DNA]</scope>
    <source>
        <strain evidence="1 2">SORGH_AS_0892</strain>
    </source>
</reference>
<proteinExistence type="predicted"/>
<sequence>MKLNVPTDCDNAPKRRLIKDFIIALYKNEFETIANGIEDEFEFRIIGHKTISNKEELRKYLNKNVEALELTLDEVLSHGKFGACNGTYKTKKEEMFFAYFFEFKSAGKNTIKIISEYKIANHIYSKNPQSQE</sequence>
<comment type="caution">
    <text evidence="1">The sequence shown here is derived from an EMBL/GenBank/DDBJ whole genome shotgun (WGS) entry which is preliminary data.</text>
</comment>
<evidence type="ECO:0000313" key="1">
    <source>
        <dbReference type="EMBL" id="MDQ1150913.1"/>
    </source>
</evidence>
<accession>A0ABU0U908</accession>
<dbReference type="SUPFAM" id="SSF54427">
    <property type="entry name" value="NTF2-like"/>
    <property type="match status" value="1"/>
</dbReference>
<evidence type="ECO:0008006" key="3">
    <source>
        <dbReference type="Google" id="ProtNLM"/>
    </source>
</evidence>
<protein>
    <recommendedName>
        <fullName evidence="3">Nuclear transport factor 2 family protein</fullName>
    </recommendedName>
</protein>
<evidence type="ECO:0000313" key="2">
    <source>
        <dbReference type="Proteomes" id="UP001244640"/>
    </source>
</evidence>
<dbReference type="EMBL" id="JAUTBA010000001">
    <property type="protein sequence ID" value="MDQ1150913.1"/>
    <property type="molecule type" value="Genomic_DNA"/>
</dbReference>